<name>A0AAV2LST7_KNICA</name>
<dbReference type="AlphaFoldDB" id="A0AAV2LST7"/>
<organism evidence="1 2">
    <name type="scientific">Knipowitschia caucasica</name>
    <name type="common">Caucasian dwarf goby</name>
    <name type="synonym">Pomatoschistus caucasicus</name>
    <dbReference type="NCBI Taxonomy" id="637954"/>
    <lineage>
        <taxon>Eukaryota</taxon>
        <taxon>Metazoa</taxon>
        <taxon>Chordata</taxon>
        <taxon>Craniata</taxon>
        <taxon>Vertebrata</taxon>
        <taxon>Euteleostomi</taxon>
        <taxon>Actinopterygii</taxon>
        <taxon>Neopterygii</taxon>
        <taxon>Teleostei</taxon>
        <taxon>Neoteleostei</taxon>
        <taxon>Acanthomorphata</taxon>
        <taxon>Gobiaria</taxon>
        <taxon>Gobiiformes</taxon>
        <taxon>Gobioidei</taxon>
        <taxon>Gobiidae</taxon>
        <taxon>Gobiinae</taxon>
        <taxon>Knipowitschia</taxon>
    </lineage>
</organism>
<keyword evidence="2" id="KW-1185">Reference proteome</keyword>
<gene>
    <name evidence="1" type="ORF">KC01_LOCUS31119</name>
</gene>
<proteinExistence type="predicted"/>
<evidence type="ECO:0000313" key="1">
    <source>
        <dbReference type="EMBL" id="CAL1603435.1"/>
    </source>
</evidence>
<protein>
    <submittedName>
        <fullName evidence="1">Uncharacterized protein</fullName>
    </submittedName>
</protein>
<accession>A0AAV2LST7</accession>
<sequence length="84" mass="9311">MHRDHDVSHALPPSSVRALHPGATYFCVTFPDICPASRRCVNWVRVVSGDLKPHRCQRKGSVLRSLSTCVEFVSAEDIAANGFF</sequence>
<dbReference type="Proteomes" id="UP001497482">
    <property type="component" value="Chromosome 4"/>
</dbReference>
<reference evidence="1 2" key="1">
    <citation type="submission" date="2024-04" db="EMBL/GenBank/DDBJ databases">
        <authorList>
            <person name="Waldvogel A.-M."/>
            <person name="Schoenle A."/>
        </authorList>
    </citation>
    <scope>NUCLEOTIDE SEQUENCE [LARGE SCALE GENOMIC DNA]</scope>
</reference>
<evidence type="ECO:0000313" key="2">
    <source>
        <dbReference type="Proteomes" id="UP001497482"/>
    </source>
</evidence>
<dbReference type="EMBL" id="OZ035826">
    <property type="protein sequence ID" value="CAL1603435.1"/>
    <property type="molecule type" value="Genomic_DNA"/>
</dbReference>